<dbReference type="Pfam" id="PF11611">
    <property type="entry name" value="DUF4352"/>
    <property type="match status" value="1"/>
</dbReference>
<evidence type="ECO:0000256" key="1">
    <source>
        <dbReference type="ARBA" id="ARBA00022729"/>
    </source>
</evidence>
<evidence type="ECO:0000313" key="5">
    <source>
        <dbReference type="EMBL" id="MBS2971068.1"/>
    </source>
</evidence>
<feature type="domain" description="DUF5105" evidence="4">
    <location>
        <begin position="165"/>
        <end position="346"/>
    </location>
</feature>
<dbReference type="InterPro" id="IPR029051">
    <property type="entry name" value="DUF4352"/>
</dbReference>
<dbReference type="RefSeq" id="WP_211561947.1">
    <property type="nucleotide sequence ID" value="NZ_JAGVRK010000001.1"/>
</dbReference>
<evidence type="ECO:0000313" key="6">
    <source>
        <dbReference type="Proteomes" id="UP000682403"/>
    </source>
</evidence>
<dbReference type="PROSITE" id="PS51257">
    <property type="entry name" value="PROKAR_LIPOPROTEIN"/>
    <property type="match status" value="1"/>
</dbReference>
<feature type="domain" description="DUF4352" evidence="3">
    <location>
        <begin position="36"/>
        <end position="141"/>
    </location>
</feature>
<feature type="chain" id="PRO_5046744889" evidence="2">
    <location>
        <begin position="19"/>
        <end position="351"/>
    </location>
</feature>
<reference evidence="5 6" key="1">
    <citation type="submission" date="2021-04" db="EMBL/GenBank/DDBJ databases">
        <title>Metabacillus sp. strain KIGAM252 whole genome sequence.</title>
        <authorList>
            <person name="Seo M.-J."/>
            <person name="Cho E.-S."/>
            <person name="Hwang C.Y."/>
            <person name="Yoon D.J."/>
        </authorList>
    </citation>
    <scope>NUCLEOTIDE SEQUENCE [LARGE SCALE GENOMIC DNA]</scope>
    <source>
        <strain evidence="5 6">KIGAM252</strain>
    </source>
</reference>
<dbReference type="Proteomes" id="UP000682403">
    <property type="component" value="Unassembled WGS sequence"/>
</dbReference>
<name>A0ABS5LK21_9BACI</name>
<protein>
    <submittedName>
        <fullName evidence="5">DUF5105 domain-containing protein</fullName>
    </submittedName>
</protein>
<comment type="caution">
    <text evidence="5">The sequence shown here is derived from an EMBL/GenBank/DDBJ whole genome shotgun (WGS) entry which is preliminary data.</text>
</comment>
<accession>A0ABS5LK21</accession>
<evidence type="ECO:0000259" key="4">
    <source>
        <dbReference type="Pfam" id="PF17118"/>
    </source>
</evidence>
<dbReference type="EMBL" id="JAGVRK010000001">
    <property type="protein sequence ID" value="MBS2971068.1"/>
    <property type="molecule type" value="Genomic_DNA"/>
</dbReference>
<evidence type="ECO:0000256" key="2">
    <source>
        <dbReference type="SAM" id="SignalP"/>
    </source>
</evidence>
<dbReference type="Pfam" id="PF17118">
    <property type="entry name" value="DUF5105"/>
    <property type="match status" value="1"/>
</dbReference>
<keyword evidence="6" id="KW-1185">Reference proteome</keyword>
<gene>
    <name evidence="5" type="ORF">J9317_20195</name>
</gene>
<feature type="signal peptide" evidence="2">
    <location>
        <begin position="1"/>
        <end position="18"/>
    </location>
</feature>
<dbReference type="Gene3D" id="2.60.40.1240">
    <property type="match status" value="1"/>
</dbReference>
<sequence>MIRKGSLLVLTGMLMAAAAGCGGSGEKANAGSGKSKELDVSVADASYILTGEDDGVSEKDTGVLMVNLKVKNNSDSAFTISSMDGIKLYQGEKELSPKRDVYSSDLGLEPDMPGSIGADKEKTIPAFFEVEKGETYEIGIKPRSENFEDKLKEVTLKLDTEKYEDSLDLMEDPAKALTAYIETIYLDKENPDFEKHVSADKRALQEEAKSSFNDGLKSIVYNSIPAQEVDKHYTSYKSVLAEKAKLKAEPKAYANDRAVVMLEYSTVPLDDSYETMSDLQSEYKEKTNDYDSKKAQSYALEKFDAVLNSLEVQQGRDPLEIKMIKKDDKWSVDTEDYNSERIVEVFASGSR</sequence>
<organism evidence="5 6">
    <name type="scientific">Metabacillus flavus</name>
    <dbReference type="NCBI Taxonomy" id="2823519"/>
    <lineage>
        <taxon>Bacteria</taxon>
        <taxon>Bacillati</taxon>
        <taxon>Bacillota</taxon>
        <taxon>Bacilli</taxon>
        <taxon>Bacillales</taxon>
        <taxon>Bacillaceae</taxon>
        <taxon>Metabacillus</taxon>
    </lineage>
</organism>
<keyword evidence="1 2" id="KW-0732">Signal</keyword>
<dbReference type="InterPro" id="IPR031343">
    <property type="entry name" value="DUF5105"/>
</dbReference>
<evidence type="ECO:0000259" key="3">
    <source>
        <dbReference type="Pfam" id="PF11611"/>
    </source>
</evidence>
<dbReference type="InterPro" id="IPR029050">
    <property type="entry name" value="Immunoprotect_excell_Ig-like"/>
</dbReference>
<proteinExistence type="predicted"/>